<keyword evidence="2" id="KW-1185">Reference proteome</keyword>
<sequence length="153" mass="16502">MPDNHTILFEIKRGAEAAGSAATLAIVVKSNEVTGGGAGSESNSVQRLQNICRIKERYWLPLRHHFTPTADHPPPEAVAVDEWANRCAVHQADDEAPENTRLFLSFFLPCSIFPPLPHHSVCSSSPLASLCIYAFLTQSPDAIVTAAAAIVTL</sequence>
<name>A0ACB7F0V9_NIBAL</name>
<dbReference type="Proteomes" id="UP000805704">
    <property type="component" value="Chromosome 19"/>
</dbReference>
<organism evidence="1 2">
    <name type="scientific">Nibea albiflora</name>
    <name type="common">Yellow drum</name>
    <name type="synonym">Corvina albiflora</name>
    <dbReference type="NCBI Taxonomy" id="240163"/>
    <lineage>
        <taxon>Eukaryota</taxon>
        <taxon>Metazoa</taxon>
        <taxon>Chordata</taxon>
        <taxon>Craniata</taxon>
        <taxon>Vertebrata</taxon>
        <taxon>Euteleostomi</taxon>
        <taxon>Actinopterygii</taxon>
        <taxon>Neopterygii</taxon>
        <taxon>Teleostei</taxon>
        <taxon>Neoteleostei</taxon>
        <taxon>Acanthomorphata</taxon>
        <taxon>Eupercaria</taxon>
        <taxon>Sciaenidae</taxon>
        <taxon>Nibea</taxon>
    </lineage>
</organism>
<comment type="caution">
    <text evidence="1">The sequence shown here is derived from an EMBL/GenBank/DDBJ whole genome shotgun (WGS) entry which is preliminary data.</text>
</comment>
<gene>
    <name evidence="1" type="ORF">GBF38_019150</name>
</gene>
<evidence type="ECO:0000313" key="2">
    <source>
        <dbReference type="Proteomes" id="UP000805704"/>
    </source>
</evidence>
<protein>
    <submittedName>
        <fullName evidence="1">Uncharacterized protein</fullName>
    </submittedName>
</protein>
<reference evidence="1" key="1">
    <citation type="submission" date="2020-04" db="EMBL/GenBank/DDBJ databases">
        <title>A chromosome-scale assembly and high-density genetic map of the yellow drum (Nibea albiflora) genome.</title>
        <authorList>
            <person name="Xu D."/>
            <person name="Zhang W."/>
            <person name="Chen R."/>
            <person name="Tan P."/>
            <person name="Wang L."/>
            <person name="Song H."/>
            <person name="Tian L."/>
            <person name="Zhu Q."/>
            <person name="Wang B."/>
        </authorList>
    </citation>
    <scope>NUCLEOTIDE SEQUENCE</scope>
    <source>
        <strain evidence="1">ZJHYS-2018</strain>
    </source>
</reference>
<dbReference type="EMBL" id="CM024807">
    <property type="protein sequence ID" value="KAG8008137.1"/>
    <property type="molecule type" value="Genomic_DNA"/>
</dbReference>
<accession>A0ACB7F0V9</accession>
<proteinExistence type="predicted"/>
<evidence type="ECO:0000313" key="1">
    <source>
        <dbReference type="EMBL" id="KAG8008137.1"/>
    </source>
</evidence>